<evidence type="ECO:0000256" key="4">
    <source>
        <dbReference type="ARBA" id="ARBA00022980"/>
    </source>
</evidence>
<feature type="compositionally biased region" description="Basic and acidic residues" evidence="11">
    <location>
        <begin position="148"/>
        <end position="162"/>
    </location>
</feature>
<dbReference type="AlphaFoldDB" id="A0A1F8G101"/>
<dbReference type="EMBL" id="MGKD01000024">
    <property type="protein sequence ID" value="OGN19025.1"/>
    <property type="molecule type" value="Genomic_DNA"/>
</dbReference>
<evidence type="ECO:0000313" key="13">
    <source>
        <dbReference type="Proteomes" id="UP000177478"/>
    </source>
</evidence>
<evidence type="ECO:0000256" key="8">
    <source>
        <dbReference type="RuleBase" id="RU004005"/>
    </source>
</evidence>
<dbReference type="GO" id="GO:0003735">
    <property type="term" value="F:structural constituent of ribosome"/>
    <property type="evidence" value="ECO:0007669"/>
    <property type="project" value="InterPro"/>
</dbReference>
<dbReference type="SUPFAM" id="SSF54843">
    <property type="entry name" value="Ribosomal protein L22"/>
    <property type="match status" value="1"/>
</dbReference>
<dbReference type="CDD" id="cd00336">
    <property type="entry name" value="Ribosomal_L22"/>
    <property type="match status" value="1"/>
</dbReference>
<comment type="similarity">
    <text evidence="1 7 8">Belongs to the universal ribosomal protein uL22 family.</text>
</comment>
<dbReference type="HAMAP" id="MF_01331_B">
    <property type="entry name" value="Ribosomal_uL22_B"/>
    <property type="match status" value="1"/>
</dbReference>
<dbReference type="InterPro" id="IPR001063">
    <property type="entry name" value="Ribosomal_uL22"/>
</dbReference>
<evidence type="ECO:0000256" key="2">
    <source>
        <dbReference type="ARBA" id="ARBA00022730"/>
    </source>
</evidence>
<keyword evidence="5 7" id="KW-0687">Ribonucleoprotein</keyword>
<keyword evidence="3 7" id="KW-0694">RNA-binding</keyword>
<gene>
    <name evidence="7" type="primary">rplV</name>
    <name evidence="12" type="ORF">A3F25_02835</name>
</gene>
<evidence type="ECO:0000256" key="6">
    <source>
        <dbReference type="ARBA" id="ARBA00035207"/>
    </source>
</evidence>
<dbReference type="Pfam" id="PF00237">
    <property type="entry name" value="Ribosomal_L22"/>
    <property type="match status" value="1"/>
</dbReference>
<sequence length="182" mass="20206">MQVVAQLKHLHIAPRKVRLIAGLIRGLTVERAEVQLFHLTKRSADPISKLLHSAVSNAENNFNLPKSNLFIKEITVDEGIKQKRFMPGSMGSAKPIHKKTSHIRIILGERVAGLKLSAEEIKQRRAAAEAAQKQMAKQPAEAADEDKAESKPEHGPEREVKSKGIASGIKNAGRRFFRRKTV</sequence>
<organism evidence="12 13">
    <name type="scientific">Candidatus Yanofskybacteria bacterium RIFCSPHIGHO2_12_FULL_45_19b</name>
    <dbReference type="NCBI Taxonomy" id="1802689"/>
    <lineage>
        <taxon>Bacteria</taxon>
        <taxon>Candidatus Yanofskyibacteriota</taxon>
    </lineage>
</organism>
<keyword evidence="2 7" id="KW-0699">rRNA-binding</keyword>
<evidence type="ECO:0000256" key="11">
    <source>
        <dbReference type="SAM" id="MobiDB-lite"/>
    </source>
</evidence>
<dbReference type="GO" id="GO:0019843">
    <property type="term" value="F:rRNA binding"/>
    <property type="evidence" value="ECO:0007669"/>
    <property type="project" value="UniProtKB-UniRule"/>
</dbReference>
<dbReference type="GO" id="GO:0022625">
    <property type="term" value="C:cytosolic large ribosomal subunit"/>
    <property type="evidence" value="ECO:0007669"/>
    <property type="project" value="TreeGrafter"/>
</dbReference>
<dbReference type="PANTHER" id="PTHR13501">
    <property type="entry name" value="CHLOROPLAST 50S RIBOSOMAL PROTEIN L22-RELATED"/>
    <property type="match status" value="1"/>
</dbReference>
<comment type="subunit">
    <text evidence="7 9">Part of the 50S ribosomal subunit.</text>
</comment>
<dbReference type="PANTHER" id="PTHR13501:SF8">
    <property type="entry name" value="LARGE RIBOSOMAL SUBUNIT PROTEIN UL22M"/>
    <property type="match status" value="1"/>
</dbReference>
<evidence type="ECO:0000256" key="9">
    <source>
        <dbReference type="RuleBase" id="RU004006"/>
    </source>
</evidence>
<evidence type="ECO:0000256" key="5">
    <source>
        <dbReference type="ARBA" id="ARBA00023274"/>
    </source>
</evidence>
<dbReference type="STRING" id="1802689.A3F25_02835"/>
<dbReference type="InterPro" id="IPR047867">
    <property type="entry name" value="Ribosomal_uL22_bac/org-type"/>
</dbReference>
<dbReference type="Gene3D" id="3.90.470.10">
    <property type="entry name" value="Ribosomal protein L22/L17"/>
    <property type="match status" value="1"/>
</dbReference>
<dbReference type="GO" id="GO:0006412">
    <property type="term" value="P:translation"/>
    <property type="evidence" value="ECO:0007669"/>
    <property type="project" value="UniProtKB-UniRule"/>
</dbReference>
<dbReference type="Proteomes" id="UP000177478">
    <property type="component" value="Unassembled WGS sequence"/>
</dbReference>
<protein>
    <recommendedName>
        <fullName evidence="6 7">Large ribosomal subunit protein uL22</fullName>
    </recommendedName>
</protein>
<comment type="caution">
    <text evidence="12">The sequence shown here is derived from an EMBL/GenBank/DDBJ whole genome shotgun (WGS) entry which is preliminary data.</text>
</comment>
<reference evidence="12 13" key="1">
    <citation type="journal article" date="2016" name="Nat. Commun.">
        <title>Thousands of microbial genomes shed light on interconnected biogeochemical processes in an aquifer system.</title>
        <authorList>
            <person name="Anantharaman K."/>
            <person name="Brown C.T."/>
            <person name="Hug L.A."/>
            <person name="Sharon I."/>
            <person name="Castelle C.J."/>
            <person name="Probst A.J."/>
            <person name="Thomas B.C."/>
            <person name="Singh A."/>
            <person name="Wilkins M.J."/>
            <person name="Karaoz U."/>
            <person name="Brodie E.L."/>
            <person name="Williams K.H."/>
            <person name="Hubbard S.S."/>
            <person name="Banfield J.F."/>
        </authorList>
    </citation>
    <scope>NUCLEOTIDE SEQUENCE [LARGE SCALE GENOMIC DNA]</scope>
</reference>
<evidence type="ECO:0000256" key="3">
    <source>
        <dbReference type="ARBA" id="ARBA00022884"/>
    </source>
</evidence>
<comment type="function">
    <text evidence="7">The globular domain of the protein is located near the polypeptide exit tunnel on the outside of the subunit, while an extended beta-hairpin is found that lines the wall of the exit tunnel in the center of the 70S ribosome.</text>
</comment>
<comment type="function">
    <text evidence="7 10">This protein binds specifically to 23S rRNA; its binding is stimulated by other ribosomal proteins, e.g., L4, L17, and L20. It is important during the early stages of 50S assembly. It makes multiple contacts with different domains of the 23S rRNA in the assembled 50S subunit and ribosome.</text>
</comment>
<feature type="compositionally biased region" description="Basic residues" evidence="11">
    <location>
        <begin position="172"/>
        <end position="182"/>
    </location>
</feature>
<dbReference type="InterPro" id="IPR005727">
    <property type="entry name" value="Ribosomal_uL22_bac/chlpt-type"/>
</dbReference>
<dbReference type="NCBIfam" id="TIGR01044">
    <property type="entry name" value="rplV_bact"/>
    <property type="match status" value="1"/>
</dbReference>
<feature type="region of interest" description="Disordered" evidence="11">
    <location>
        <begin position="127"/>
        <end position="182"/>
    </location>
</feature>
<accession>A0A1F8G101</accession>
<evidence type="ECO:0000256" key="7">
    <source>
        <dbReference type="HAMAP-Rule" id="MF_01331"/>
    </source>
</evidence>
<evidence type="ECO:0000313" key="12">
    <source>
        <dbReference type="EMBL" id="OGN19025.1"/>
    </source>
</evidence>
<name>A0A1F8G101_9BACT</name>
<feature type="compositionally biased region" description="Low complexity" evidence="11">
    <location>
        <begin position="128"/>
        <end position="141"/>
    </location>
</feature>
<evidence type="ECO:0000256" key="1">
    <source>
        <dbReference type="ARBA" id="ARBA00009451"/>
    </source>
</evidence>
<evidence type="ECO:0000256" key="10">
    <source>
        <dbReference type="RuleBase" id="RU004008"/>
    </source>
</evidence>
<keyword evidence="4 7" id="KW-0689">Ribosomal protein</keyword>
<proteinExistence type="inferred from homology"/>
<dbReference type="InterPro" id="IPR036394">
    <property type="entry name" value="Ribosomal_uL22_sf"/>
</dbReference>